<evidence type="ECO:0000256" key="1">
    <source>
        <dbReference type="SAM" id="MobiDB-lite"/>
    </source>
</evidence>
<keyword evidence="3" id="KW-1185">Reference proteome</keyword>
<protein>
    <submittedName>
        <fullName evidence="2">Uncharacterized protein</fullName>
    </submittedName>
</protein>
<dbReference type="InterPro" id="IPR013924">
    <property type="entry name" value="RNase_H2_suC"/>
</dbReference>
<accession>A0A6A6VMV4</accession>
<dbReference type="GO" id="GO:0032299">
    <property type="term" value="C:ribonuclease H2 complex"/>
    <property type="evidence" value="ECO:0007669"/>
    <property type="project" value="InterPro"/>
</dbReference>
<name>A0A6A6VMV4_9PLEO</name>
<sequence length="163" mass="18456">MLAIQPSSSSKPSKSTPNLLPARIHHDGPLPNVHKYWTPSKDESGTSHTYFRGRRLHGTTLPLPEHYTGAVLQVTEETMPRKRGHLEEEEDEEEEVDVKIAKQVGSFDEVVVWGHGGVVEKDDAYVRGIEEWIRFSEAMHAEEDDESEVVEGKERGKEEAKEK</sequence>
<reference evidence="2" key="1">
    <citation type="journal article" date="2020" name="Stud. Mycol.">
        <title>101 Dothideomycetes genomes: a test case for predicting lifestyles and emergence of pathogens.</title>
        <authorList>
            <person name="Haridas S."/>
            <person name="Albert R."/>
            <person name="Binder M."/>
            <person name="Bloem J."/>
            <person name="Labutti K."/>
            <person name="Salamov A."/>
            <person name="Andreopoulos B."/>
            <person name="Baker S."/>
            <person name="Barry K."/>
            <person name="Bills G."/>
            <person name="Bluhm B."/>
            <person name="Cannon C."/>
            <person name="Castanera R."/>
            <person name="Culley D."/>
            <person name="Daum C."/>
            <person name="Ezra D."/>
            <person name="Gonzalez J."/>
            <person name="Henrissat B."/>
            <person name="Kuo A."/>
            <person name="Liang C."/>
            <person name="Lipzen A."/>
            <person name="Lutzoni F."/>
            <person name="Magnuson J."/>
            <person name="Mondo S."/>
            <person name="Nolan M."/>
            <person name="Ohm R."/>
            <person name="Pangilinan J."/>
            <person name="Park H.-J."/>
            <person name="Ramirez L."/>
            <person name="Alfaro M."/>
            <person name="Sun H."/>
            <person name="Tritt A."/>
            <person name="Yoshinaga Y."/>
            <person name="Zwiers L.-H."/>
            <person name="Turgeon B."/>
            <person name="Goodwin S."/>
            <person name="Spatafora J."/>
            <person name="Crous P."/>
            <person name="Grigoriev I."/>
        </authorList>
    </citation>
    <scope>NUCLEOTIDE SEQUENCE</scope>
    <source>
        <strain evidence="2">CBS 119925</strain>
    </source>
</reference>
<dbReference type="PANTHER" id="PTHR47204">
    <property type="entry name" value="OS02G0168900 PROTEIN"/>
    <property type="match status" value="1"/>
</dbReference>
<feature type="compositionally biased region" description="Low complexity" evidence="1">
    <location>
        <begin position="1"/>
        <end position="15"/>
    </location>
</feature>
<dbReference type="Gene3D" id="2.40.128.680">
    <property type="match status" value="1"/>
</dbReference>
<feature type="compositionally biased region" description="Basic and acidic residues" evidence="1">
    <location>
        <begin position="150"/>
        <end position="163"/>
    </location>
</feature>
<feature type="region of interest" description="Disordered" evidence="1">
    <location>
        <begin position="77"/>
        <end position="96"/>
    </location>
</feature>
<dbReference type="Proteomes" id="UP000799440">
    <property type="component" value="Unassembled WGS sequence"/>
</dbReference>
<feature type="compositionally biased region" description="Acidic residues" evidence="1">
    <location>
        <begin position="87"/>
        <end position="96"/>
    </location>
</feature>
<feature type="region of interest" description="Disordered" evidence="1">
    <location>
        <begin position="137"/>
        <end position="163"/>
    </location>
</feature>
<dbReference type="OrthoDB" id="6222486at2759"/>
<dbReference type="Pfam" id="PF08615">
    <property type="entry name" value="RNase_H2_suC"/>
    <property type="match status" value="1"/>
</dbReference>
<proteinExistence type="predicted"/>
<evidence type="ECO:0000313" key="3">
    <source>
        <dbReference type="Proteomes" id="UP000799440"/>
    </source>
</evidence>
<feature type="region of interest" description="Disordered" evidence="1">
    <location>
        <begin position="1"/>
        <end position="48"/>
    </location>
</feature>
<organism evidence="2 3">
    <name type="scientific">Sporormia fimetaria CBS 119925</name>
    <dbReference type="NCBI Taxonomy" id="1340428"/>
    <lineage>
        <taxon>Eukaryota</taxon>
        <taxon>Fungi</taxon>
        <taxon>Dikarya</taxon>
        <taxon>Ascomycota</taxon>
        <taxon>Pezizomycotina</taxon>
        <taxon>Dothideomycetes</taxon>
        <taxon>Pleosporomycetidae</taxon>
        <taxon>Pleosporales</taxon>
        <taxon>Sporormiaceae</taxon>
        <taxon>Sporormia</taxon>
    </lineage>
</organism>
<dbReference type="EMBL" id="MU006564">
    <property type="protein sequence ID" value="KAF2750477.1"/>
    <property type="molecule type" value="Genomic_DNA"/>
</dbReference>
<dbReference type="AlphaFoldDB" id="A0A6A6VMV4"/>
<dbReference type="PANTHER" id="PTHR47204:SF1">
    <property type="entry name" value="RIBONUCLEASE H2 SUBUNIT C"/>
    <property type="match status" value="1"/>
</dbReference>
<evidence type="ECO:0000313" key="2">
    <source>
        <dbReference type="EMBL" id="KAF2750477.1"/>
    </source>
</evidence>
<dbReference type="GO" id="GO:0006401">
    <property type="term" value="P:RNA catabolic process"/>
    <property type="evidence" value="ECO:0007669"/>
    <property type="project" value="InterPro"/>
</dbReference>
<gene>
    <name evidence="2" type="ORF">M011DRAFT_465226</name>
</gene>
<dbReference type="CDD" id="cd09271">
    <property type="entry name" value="RNase_H2-C"/>
    <property type="match status" value="1"/>
</dbReference>